<dbReference type="GO" id="GO:0003700">
    <property type="term" value="F:DNA-binding transcription factor activity"/>
    <property type="evidence" value="ECO:0007669"/>
    <property type="project" value="InterPro"/>
</dbReference>
<dbReference type="EMBL" id="FNKB01000002">
    <property type="protein sequence ID" value="SDQ50023.1"/>
    <property type="molecule type" value="Genomic_DNA"/>
</dbReference>
<name>A0A1H1BDP9_9MICO</name>
<dbReference type="InterPro" id="IPR018060">
    <property type="entry name" value="HTH_AraC"/>
</dbReference>
<evidence type="ECO:0000256" key="2">
    <source>
        <dbReference type="ARBA" id="ARBA00023125"/>
    </source>
</evidence>
<dbReference type="Proteomes" id="UP000182690">
    <property type="component" value="Unassembled WGS sequence"/>
</dbReference>
<dbReference type="Pfam" id="PF12833">
    <property type="entry name" value="HTH_18"/>
    <property type="match status" value="1"/>
</dbReference>
<evidence type="ECO:0000313" key="5">
    <source>
        <dbReference type="EMBL" id="SDQ50023.1"/>
    </source>
</evidence>
<evidence type="ECO:0000259" key="4">
    <source>
        <dbReference type="PROSITE" id="PS01124"/>
    </source>
</evidence>
<keyword evidence="1" id="KW-0805">Transcription regulation</keyword>
<organism evidence="5 6">
    <name type="scientific">Leucobacter chromiiresistens</name>
    <dbReference type="NCBI Taxonomy" id="1079994"/>
    <lineage>
        <taxon>Bacteria</taxon>
        <taxon>Bacillati</taxon>
        <taxon>Actinomycetota</taxon>
        <taxon>Actinomycetes</taxon>
        <taxon>Micrococcales</taxon>
        <taxon>Microbacteriaceae</taxon>
        <taxon>Leucobacter</taxon>
    </lineage>
</organism>
<reference evidence="5 6" key="1">
    <citation type="submission" date="2016-10" db="EMBL/GenBank/DDBJ databases">
        <authorList>
            <person name="de Groot N.N."/>
        </authorList>
    </citation>
    <scope>NUCLEOTIDE SEQUENCE [LARGE SCALE GENOMIC DNA]</scope>
    <source>
        <strain evidence="5 6">DSM 22788</strain>
    </source>
</reference>
<evidence type="ECO:0000256" key="3">
    <source>
        <dbReference type="ARBA" id="ARBA00023163"/>
    </source>
</evidence>
<dbReference type="Gene3D" id="1.10.10.60">
    <property type="entry name" value="Homeodomain-like"/>
    <property type="match status" value="1"/>
</dbReference>
<gene>
    <name evidence="5" type="ORF">SAMN04488565_2754</name>
</gene>
<dbReference type="OrthoDB" id="5464689at2"/>
<dbReference type="PANTHER" id="PTHR46796">
    <property type="entry name" value="HTH-TYPE TRANSCRIPTIONAL ACTIVATOR RHAS-RELATED"/>
    <property type="match status" value="1"/>
</dbReference>
<dbReference type="RefSeq" id="WP_010156348.1">
    <property type="nucleotide sequence ID" value="NZ_FNKB01000002.1"/>
</dbReference>
<dbReference type="eggNOG" id="COG2207">
    <property type="taxonomic scope" value="Bacteria"/>
</dbReference>
<sequence length="309" mass="33998">MEIQRFRATDPEQVAHTWQTFSPSARLLEVDEDRCKLDWFSATVDGFSLIRYELAASVDSSVAPESQLFTCSVQSPRGEVTAGRRSLPAGRPWASHGLPVTAHWEDRAVVQALVFDRDYAQTLARQISGDDGLSIQVRSPEARGPHEAAQWDRTFGYVASSVLSGDATLDPDTVVGAGLLRHTLWTVLSSFSTSLSQAMETTPQRSAAPATVRRALAYIDAHAHEAITIDDVARAAHISTRGLQYAFRRSLDFTPSEYLRRVRLEGAHGDLRAADTPAAIATIARRWGFTNTSRFTAAYRAQYGVHPGR</sequence>
<dbReference type="AlphaFoldDB" id="A0A1H1BDP9"/>
<dbReference type="STRING" id="1079994.SAMN04488565_2754"/>
<dbReference type="PROSITE" id="PS01124">
    <property type="entry name" value="HTH_ARAC_FAMILY_2"/>
    <property type="match status" value="1"/>
</dbReference>
<evidence type="ECO:0000256" key="1">
    <source>
        <dbReference type="ARBA" id="ARBA00023015"/>
    </source>
</evidence>
<evidence type="ECO:0000313" key="6">
    <source>
        <dbReference type="Proteomes" id="UP000182690"/>
    </source>
</evidence>
<dbReference type="GO" id="GO:0043565">
    <property type="term" value="F:sequence-specific DNA binding"/>
    <property type="evidence" value="ECO:0007669"/>
    <property type="project" value="InterPro"/>
</dbReference>
<feature type="domain" description="HTH araC/xylS-type" evidence="4">
    <location>
        <begin position="213"/>
        <end position="309"/>
    </location>
</feature>
<keyword evidence="2 5" id="KW-0238">DNA-binding</keyword>
<dbReference type="PANTHER" id="PTHR46796:SF12">
    <property type="entry name" value="HTH-TYPE DNA-BINDING TRANSCRIPTIONAL ACTIVATOR EUTR"/>
    <property type="match status" value="1"/>
</dbReference>
<protein>
    <submittedName>
        <fullName evidence="5">AraC-type DNA-binding protein</fullName>
    </submittedName>
</protein>
<dbReference type="InterPro" id="IPR009057">
    <property type="entry name" value="Homeodomain-like_sf"/>
</dbReference>
<dbReference type="InterPro" id="IPR050204">
    <property type="entry name" value="AraC_XylS_family_regulators"/>
</dbReference>
<keyword evidence="3" id="KW-0804">Transcription</keyword>
<accession>A0A1H1BDP9</accession>
<dbReference type="SMART" id="SM00342">
    <property type="entry name" value="HTH_ARAC"/>
    <property type="match status" value="1"/>
</dbReference>
<dbReference type="SUPFAM" id="SSF46689">
    <property type="entry name" value="Homeodomain-like"/>
    <property type="match status" value="2"/>
</dbReference>
<proteinExistence type="predicted"/>